<dbReference type="OrthoDB" id="4738875at2759"/>
<dbReference type="SUPFAM" id="SSF55729">
    <property type="entry name" value="Acyl-CoA N-acyltransferases (Nat)"/>
    <property type="match status" value="1"/>
</dbReference>
<organism evidence="2 3">
    <name type="scientific">Alternaria atra</name>
    <dbReference type="NCBI Taxonomy" id="119953"/>
    <lineage>
        <taxon>Eukaryota</taxon>
        <taxon>Fungi</taxon>
        <taxon>Dikarya</taxon>
        <taxon>Ascomycota</taxon>
        <taxon>Pezizomycotina</taxon>
        <taxon>Dothideomycetes</taxon>
        <taxon>Pleosporomycetidae</taxon>
        <taxon>Pleosporales</taxon>
        <taxon>Pleosporineae</taxon>
        <taxon>Pleosporaceae</taxon>
        <taxon>Alternaria</taxon>
        <taxon>Alternaria sect. Ulocladioides</taxon>
    </lineage>
</organism>
<dbReference type="InterPro" id="IPR016181">
    <property type="entry name" value="Acyl_CoA_acyltransferase"/>
</dbReference>
<comment type="caution">
    <text evidence="2">The sequence shown here is derived from an EMBL/GenBank/DDBJ whole genome shotgun (WGS) entry which is preliminary data.</text>
</comment>
<dbReference type="Pfam" id="PF00583">
    <property type="entry name" value="Acetyltransf_1"/>
    <property type="match status" value="1"/>
</dbReference>
<sequence length="216" mass="24865">MPNFEVQPCTEEDIPRFFEIISNAFAHDHEYVEAVFHKHETPEGRKMGVEQMLNIYRHDPNGHFLKCVDKDTGKMIGAAKWNIYKAGEVPPQPQLGGPYWPNEEEEEFAKAIFHAFFAPRQKILEENNGRLVALEMLMVDPTCHGQGAGRMLVKWGTAHADRLGVEAVVEGSERGRRLYQSEGFDGPFYEVPVSEKFAHRRKQVYYMMRRPAKTVQ</sequence>
<evidence type="ECO:0000313" key="3">
    <source>
        <dbReference type="Proteomes" id="UP000676310"/>
    </source>
</evidence>
<dbReference type="InterPro" id="IPR000182">
    <property type="entry name" value="GNAT_dom"/>
</dbReference>
<dbReference type="InterPro" id="IPR052523">
    <property type="entry name" value="Trichothecene_AcTrans"/>
</dbReference>
<dbReference type="GO" id="GO:0016747">
    <property type="term" value="F:acyltransferase activity, transferring groups other than amino-acyl groups"/>
    <property type="evidence" value="ECO:0007669"/>
    <property type="project" value="InterPro"/>
</dbReference>
<name>A0A8J2N4R6_9PLEO</name>
<reference evidence="2" key="1">
    <citation type="submission" date="2021-05" db="EMBL/GenBank/DDBJ databases">
        <authorList>
            <person name="Stam R."/>
        </authorList>
    </citation>
    <scope>NUCLEOTIDE SEQUENCE</scope>
    <source>
        <strain evidence="2">CS162</strain>
    </source>
</reference>
<dbReference type="EMBL" id="CAJRGZ010000029">
    <property type="protein sequence ID" value="CAG5184167.1"/>
    <property type="molecule type" value="Genomic_DNA"/>
</dbReference>
<protein>
    <recommendedName>
        <fullName evidence="1">N-acetyltransferase domain-containing protein</fullName>
    </recommendedName>
</protein>
<gene>
    <name evidence="2" type="ORF">ALTATR162_LOCUS10944</name>
</gene>
<proteinExistence type="predicted"/>
<dbReference type="PANTHER" id="PTHR42791">
    <property type="entry name" value="GNAT FAMILY ACETYLTRANSFERASE"/>
    <property type="match status" value="1"/>
</dbReference>
<evidence type="ECO:0000259" key="1">
    <source>
        <dbReference type="PROSITE" id="PS51186"/>
    </source>
</evidence>
<dbReference type="PANTHER" id="PTHR42791:SF14">
    <property type="entry name" value="N-ACETYLTRANSFERASE DOMAIN-CONTAINING PROTEIN"/>
    <property type="match status" value="1"/>
</dbReference>
<dbReference type="PROSITE" id="PS51186">
    <property type="entry name" value="GNAT"/>
    <property type="match status" value="1"/>
</dbReference>
<dbReference type="GeneID" id="67011161"/>
<dbReference type="AlphaFoldDB" id="A0A8J2N4R6"/>
<keyword evidence="3" id="KW-1185">Reference proteome</keyword>
<accession>A0A8J2N4R6</accession>
<dbReference type="CDD" id="cd04301">
    <property type="entry name" value="NAT_SF"/>
    <property type="match status" value="1"/>
</dbReference>
<dbReference type="RefSeq" id="XP_043174519.1">
    <property type="nucleotide sequence ID" value="XM_043318584.1"/>
</dbReference>
<dbReference type="Gene3D" id="3.40.630.30">
    <property type="match status" value="1"/>
</dbReference>
<feature type="domain" description="N-acetyltransferase" evidence="1">
    <location>
        <begin position="4"/>
        <end position="211"/>
    </location>
</feature>
<dbReference type="Proteomes" id="UP000676310">
    <property type="component" value="Unassembled WGS sequence"/>
</dbReference>
<evidence type="ECO:0000313" key="2">
    <source>
        <dbReference type="EMBL" id="CAG5184167.1"/>
    </source>
</evidence>